<organism evidence="2 3">
    <name type="scientific">Candidatus Macondimonas diazotrophica</name>
    <dbReference type="NCBI Taxonomy" id="2305248"/>
    <lineage>
        <taxon>Bacteria</taxon>
        <taxon>Pseudomonadati</taxon>
        <taxon>Pseudomonadota</taxon>
        <taxon>Gammaproteobacteria</taxon>
        <taxon>Chromatiales</taxon>
        <taxon>Ectothiorhodospiraceae</taxon>
        <taxon>Candidatus Macondimonas</taxon>
    </lineage>
</organism>
<feature type="transmembrane region" description="Helical" evidence="1">
    <location>
        <begin position="20"/>
        <end position="40"/>
    </location>
</feature>
<keyword evidence="1" id="KW-0812">Transmembrane</keyword>
<sequence>MSHEHSPDVWRMLFEQTPVVLRWVLGILSAGLFTMASYIYRRNQRKMQEIETYIDKKITEVEKKMDAVNASAQLRDEAILRRLEIIDGRVVDVLNTLAGNRRG</sequence>
<keyword evidence="3" id="KW-1185">Reference proteome</keyword>
<dbReference type="RefSeq" id="WP_135282950.1">
    <property type="nucleotide sequence ID" value="NZ_SRIO01000041.1"/>
</dbReference>
<reference evidence="2 3" key="1">
    <citation type="journal article" date="2019" name="ISME J.">
        <title>Candidatus Macondimonas diazotrophica, a novel gammaproteobacterial genus dominating crude-oil-contaminated coastal sediments.</title>
        <authorList>
            <person name="Karthikeyan S."/>
            <person name="Konstantinidis K."/>
        </authorList>
    </citation>
    <scope>NUCLEOTIDE SEQUENCE [LARGE SCALE GENOMIC DNA]</scope>
    <source>
        <strain evidence="2 3">KTK01</strain>
    </source>
</reference>
<gene>
    <name evidence="2" type="ORF">E4680_13520</name>
</gene>
<dbReference type="Proteomes" id="UP000297890">
    <property type="component" value="Unassembled WGS sequence"/>
</dbReference>
<dbReference type="OrthoDB" id="9939424at2"/>
<evidence type="ECO:0000313" key="2">
    <source>
        <dbReference type="EMBL" id="TFZ81167.1"/>
    </source>
</evidence>
<proteinExistence type="predicted"/>
<dbReference type="AlphaFoldDB" id="A0A4Z0F688"/>
<keyword evidence="1" id="KW-1133">Transmembrane helix</keyword>
<keyword evidence="1" id="KW-0472">Membrane</keyword>
<name>A0A4Z0F688_9GAMM</name>
<evidence type="ECO:0000313" key="3">
    <source>
        <dbReference type="Proteomes" id="UP000297890"/>
    </source>
</evidence>
<comment type="caution">
    <text evidence="2">The sequence shown here is derived from an EMBL/GenBank/DDBJ whole genome shotgun (WGS) entry which is preliminary data.</text>
</comment>
<protein>
    <submittedName>
        <fullName evidence="2">Uncharacterized protein</fullName>
    </submittedName>
</protein>
<dbReference type="EMBL" id="SRIO01000041">
    <property type="protein sequence ID" value="TFZ81167.1"/>
    <property type="molecule type" value="Genomic_DNA"/>
</dbReference>
<evidence type="ECO:0000256" key="1">
    <source>
        <dbReference type="SAM" id="Phobius"/>
    </source>
</evidence>
<accession>A0A4Z0F688</accession>